<gene>
    <name evidence="2" type="ORF">KD146_06340</name>
</gene>
<evidence type="ECO:0000313" key="2">
    <source>
        <dbReference type="EMBL" id="MBS3848313.1"/>
    </source>
</evidence>
<comment type="caution">
    <text evidence="2">The sequence shown here is derived from an EMBL/GenBank/DDBJ whole genome shotgun (WGS) entry which is preliminary data.</text>
</comment>
<evidence type="ECO:0000313" key="3">
    <source>
        <dbReference type="Proteomes" id="UP000678281"/>
    </source>
</evidence>
<protein>
    <submittedName>
        <fullName evidence="2">NAD(P)-dependent oxidoreductase</fullName>
    </submittedName>
</protein>
<dbReference type="PANTHER" id="PTHR43245">
    <property type="entry name" value="BIFUNCTIONAL POLYMYXIN RESISTANCE PROTEIN ARNA"/>
    <property type="match status" value="1"/>
</dbReference>
<dbReference type="InterPro" id="IPR036291">
    <property type="entry name" value="NAD(P)-bd_dom_sf"/>
</dbReference>
<keyword evidence="3" id="KW-1185">Reference proteome</keyword>
<name>A0A942E500_9HYPH</name>
<accession>A0A942E500</accession>
<dbReference type="InterPro" id="IPR001509">
    <property type="entry name" value="Epimerase_deHydtase"/>
</dbReference>
<dbReference type="Pfam" id="PF01370">
    <property type="entry name" value="Epimerase"/>
    <property type="match status" value="1"/>
</dbReference>
<dbReference type="EMBL" id="JAGXTP010000001">
    <property type="protein sequence ID" value="MBS3848313.1"/>
    <property type="molecule type" value="Genomic_DNA"/>
</dbReference>
<dbReference type="InterPro" id="IPR050177">
    <property type="entry name" value="Lipid_A_modif_metabolic_enz"/>
</dbReference>
<dbReference type="SUPFAM" id="SSF51735">
    <property type="entry name" value="NAD(P)-binding Rossmann-fold domains"/>
    <property type="match status" value="1"/>
</dbReference>
<proteinExistence type="predicted"/>
<dbReference type="PANTHER" id="PTHR43245:SF55">
    <property type="entry name" value="NAD(P)-BINDING DOMAIN-CONTAINING PROTEIN"/>
    <property type="match status" value="1"/>
</dbReference>
<dbReference type="Gene3D" id="3.40.50.720">
    <property type="entry name" value="NAD(P)-binding Rossmann-like Domain"/>
    <property type="match status" value="1"/>
</dbReference>
<reference evidence="2" key="1">
    <citation type="submission" date="2021-04" db="EMBL/GenBank/DDBJ databases">
        <title>Devosia litorisediminis sp. nov., isolated from a sand dune.</title>
        <authorList>
            <person name="Park S."/>
            <person name="Yoon J.-H."/>
        </authorList>
    </citation>
    <scope>NUCLEOTIDE SEQUENCE</scope>
    <source>
        <strain evidence="2">BSSL-BM10</strain>
    </source>
</reference>
<dbReference type="Proteomes" id="UP000678281">
    <property type="component" value="Unassembled WGS sequence"/>
</dbReference>
<evidence type="ECO:0000259" key="1">
    <source>
        <dbReference type="Pfam" id="PF01370"/>
    </source>
</evidence>
<feature type="domain" description="NAD-dependent epimerase/dehydratase" evidence="1">
    <location>
        <begin position="3"/>
        <end position="250"/>
    </location>
</feature>
<dbReference type="AlphaFoldDB" id="A0A942E500"/>
<organism evidence="2 3">
    <name type="scientific">Devosia litorisediminis</name>
    <dbReference type="NCBI Taxonomy" id="2829817"/>
    <lineage>
        <taxon>Bacteria</taxon>
        <taxon>Pseudomonadati</taxon>
        <taxon>Pseudomonadota</taxon>
        <taxon>Alphaproteobacteria</taxon>
        <taxon>Hyphomicrobiales</taxon>
        <taxon>Devosiaceae</taxon>
        <taxon>Devosia</taxon>
    </lineage>
</organism>
<dbReference type="RefSeq" id="WP_212657868.1">
    <property type="nucleotide sequence ID" value="NZ_JAGXTP010000001.1"/>
</dbReference>
<sequence>MLVLVTGATGKVGRVLLDQLLADPRWPDLRIRALCHNRTLSARDRLESVRGSIADREAVEQAMAGVTHVIHMATVKEDPLSAMDVSVKGMFWMLESYRQSPTARQFMLIGGDCVVGHIINSYDSPITENSPRKPYPGVYALSKVLEEVMLEQYYVQYGINGCCLRAPWIMEKDDFRHVLDFDQQFGGPDWDQLLTSAQRTEYATTSKVPILLDSTGATLKRNFIHVTDLVNAMLAALDNPASRQNLFNIAMNQPVDYGAVAEHLKQTRNLTSVTIETPFHSNWLDNAKARQLLGWHPRYDMARLVDDAFNY</sequence>